<proteinExistence type="inferred from homology"/>
<dbReference type="InterPro" id="IPR011008">
    <property type="entry name" value="Dimeric_a/b-barrel"/>
</dbReference>
<evidence type="ECO:0000313" key="3">
    <source>
        <dbReference type="EMBL" id="MFC6019800.1"/>
    </source>
</evidence>
<comment type="caution">
    <text evidence="3">The sequence shown here is derived from an EMBL/GenBank/DDBJ whole genome shotgun (WGS) entry which is preliminary data.</text>
</comment>
<dbReference type="SUPFAM" id="SSF54909">
    <property type="entry name" value="Dimeric alpha+beta barrel"/>
    <property type="match status" value="1"/>
</dbReference>
<name>A0ABW1KE05_9ACTN</name>
<dbReference type="Pfam" id="PF03795">
    <property type="entry name" value="YCII"/>
    <property type="match status" value="1"/>
</dbReference>
<evidence type="ECO:0000313" key="4">
    <source>
        <dbReference type="Proteomes" id="UP001596203"/>
    </source>
</evidence>
<dbReference type="RefSeq" id="WP_377426098.1">
    <property type="nucleotide sequence ID" value="NZ_JBHSPR010000020.1"/>
</dbReference>
<evidence type="ECO:0000256" key="1">
    <source>
        <dbReference type="ARBA" id="ARBA00007689"/>
    </source>
</evidence>
<dbReference type="InterPro" id="IPR005545">
    <property type="entry name" value="YCII"/>
</dbReference>
<evidence type="ECO:0000259" key="2">
    <source>
        <dbReference type="Pfam" id="PF03795"/>
    </source>
</evidence>
<organism evidence="3 4">
    <name type="scientific">Plantactinospora solaniradicis</name>
    <dbReference type="NCBI Taxonomy" id="1723736"/>
    <lineage>
        <taxon>Bacteria</taxon>
        <taxon>Bacillati</taxon>
        <taxon>Actinomycetota</taxon>
        <taxon>Actinomycetes</taxon>
        <taxon>Micromonosporales</taxon>
        <taxon>Micromonosporaceae</taxon>
        <taxon>Plantactinospora</taxon>
    </lineage>
</organism>
<keyword evidence="4" id="KW-1185">Reference proteome</keyword>
<protein>
    <submittedName>
        <fullName evidence="3">YciI family protein</fullName>
    </submittedName>
</protein>
<dbReference type="Proteomes" id="UP001596203">
    <property type="component" value="Unassembled WGS sequence"/>
</dbReference>
<gene>
    <name evidence="3" type="ORF">ACFP2T_26785</name>
</gene>
<feature type="domain" description="YCII-related" evidence="2">
    <location>
        <begin position="12"/>
        <end position="73"/>
    </location>
</feature>
<accession>A0ABW1KE05</accession>
<dbReference type="Gene3D" id="3.30.70.1060">
    <property type="entry name" value="Dimeric alpha+beta barrel"/>
    <property type="match status" value="1"/>
</dbReference>
<sequence length="92" mass="10011">MIVLELSFTDDPARLAARPAHRELLARLHAEGRLLAAGPWSDDSGALLLFDADEPVVREIVDADPYYRTPGVTVAGLRHWQPVVGGVRQQAG</sequence>
<dbReference type="EMBL" id="JBHSPR010000020">
    <property type="protein sequence ID" value="MFC6019800.1"/>
    <property type="molecule type" value="Genomic_DNA"/>
</dbReference>
<reference evidence="4" key="1">
    <citation type="journal article" date="2019" name="Int. J. Syst. Evol. Microbiol.">
        <title>The Global Catalogue of Microorganisms (GCM) 10K type strain sequencing project: providing services to taxonomists for standard genome sequencing and annotation.</title>
        <authorList>
            <consortium name="The Broad Institute Genomics Platform"/>
            <consortium name="The Broad Institute Genome Sequencing Center for Infectious Disease"/>
            <person name="Wu L."/>
            <person name="Ma J."/>
        </authorList>
    </citation>
    <scope>NUCLEOTIDE SEQUENCE [LARGE SCALE GENOMIC DNA]</scope>
    <source>
        <strain evidence="4">ZS-35-S2</strain>
    </source>
</reference>
<comment type="similarity">
    <text evidence="1">Belongs to the YciI family.</text>
</comment>